<name>A0A927FSH8_9HYPH</name>
<gene>
    <name evidence="2" type="ORF">IC608_01430</name>
</gene>
<dbReference type="RefSeq" id="WP_191772252.1">
    <property type="nucleotide sequence ID" value="NZ_JACYFU010000001.1"/>
</dbReference>
<dbReference type="GO" id="GO:0016747">
    <property type="term" value="F:acyltransferase activity, transferring groups other than amino-acyl groups"/>
    <property type="evidence" value="ECO:0007669"/>
    <property type="project" value="InterPro"/>
</dbReference>
<dbReference type="EMBL" id="JACYFU010000001">
    <property type="protein sequence ID" value="MBD8064138.1"/>
    <property type="molecule type" value="Genomic_DNA"/>
</dbReference>
<evidence type="ECO:0000259" key="1">
    <source>
        <dbReference type="PROSITE" id="PS51186"/>
    </source>
</evidence>
<dbReference type="Proteomes" id="UP000654108">
    <property type="component" value="Unassembled WGS sequence"/>
</dbReference>
<feature type="domain" description="N-acetyltransferase" evidence="1">
    <location>
        <begin position="44"/>
        <end position="170"/>
    </location>
</feature>
<dbReference type="Gene3D" id="3.40.630.30">
    <property type="match status" value="1"/>
</dbReference>
<dbReference type="InterPro" id="IPR016181">
    <property type="entry name" value="Acyl_CoA_acyltransferase"/>
</dbReference>
<sequence>MADLAVFVIVIESDAKKVPDFMRLRRDLTRPFDTPRLPPGLEPRALWQVEPVKLHRLLEDAYRTGGGSVAPFEQWFFPLVEDEEFDPALVLTLVDKDSLPAGLVQCWTSGFIKDLVVRHDLRGRGAGSWLLLSAFQLLRDRGLSCLDLKVWQSNTAARLLYARHGMVEVL</sequence>
<dbReference type="SUPFAM" id="SSF55729">
    <property type="entry name" value="Acyl-CoA N-acyltransferases (Nat)"/>
    <property type="match status" value="1"/>
</dbReference>
<keyword evidence="3" id="KW-1185">Reference proteome</keyword>
<evidence type="ECO:0000313" key="2">
    <source>
        <dbReference type="EMBL" id="MBD8064138.1"/>
    </source>
</evidence>
<evidence type="ECO:0000313" key="3">
    <source>
        <dbReference type="Proteomes" id="UP000654108"/>
    </source>
</evidence>
<protein>
    <submittedName>
        <fullName evidence="2">GNAT family N-acetyltransferase</fullName>
    </submittedName>
</protein>
<proteinExistence type="predicted"/>
<organism evidence="2 3">
    <name type="scientific">Devosia oryzisoli</name>
    <dbReference type="NCBI Taxonomy" id="2774138"/>
    <lineage>
        <taxon>Bacteria</taxon>
        <taxon>Pseudomonadati</taxon>
        <taxon>Pseudomonadota</taxon>
        <taxon>Alphaproteobacteria</taxon>
        <taxon>Hyphomicrobiales</taxon>
        <taxon>Devosiaceae</taxon>
        <taxon>Devosia</taxon>
    </lineage>
</organism>
<reference evidence="2" key="1">
    <citation type="submission" date="2020-09" db="EMBL/GenBank/DDBJ databases">
        <title>Genome seq and assembly of Devosia sp.</title>
        <authorList>
            <person name="Chhetri G."/>
        </authorList>
    </citation>
    <scope>NUCLEOTIDE SEQUENCE</scope>
    <source>
        <strain evidence="2">PTR5</strain>
    </source>
</reference>
<dbReference type="InterPro" id="IPR000182">
    <property type="entry name" value="GNAT_dom"/>
</dbReference>
<accession>A0A927FSH8</accession>
<dbReference type="CDD" id="cd04301">
    <property type="entry name" value="NAT_SF"/>
    <property type="match status" value="1"/>
</dbReference>
<dbReference type="AlphaFoldDB" id="A0A927FSH8"/>
<dbReference type="PROSITE" id="PS51186">
    <property type="entry name" value="GNAT"/>
    <property type="match status" value="1"/>
</dbReference>
<dbReference type="Pfam" id="PF00583">
    <property type="entry name" value="Acetyltransf_1"/>
    <property type="match status" value="1"/>
</dbReference>
<comment type="caution">
    <text evidence="2">The sequence shown here is derived from an EMBL/GenBank/DDBJ whole genome shotgun (WGS) entry which is preliminary data.</text>
</comment>